<dbReference type="EMBL" id="BMKW01000008">
    <property type="protein sequence ID" value="GGJ23482.1"/>
    <property type="molecule type" value="Genomic_DNA"/>
</dbReference>
<dbReference type="PANTHER" id="PTHR30346">
    <property type="entry name" value="TRANSCRIPTIONAL DUAL REGULATOR HCAR-RELATED"/>
    <property type="match status" value="1"/>
</dbReference>
<dbReference type="PROSITE" id="PS50931">
    <property type="entry name" value="HTH_LYSR"/>
    <property type="match status" value="1"/>
</dbReference>
<dbReference type="PRINTS" id="PR00039">
    <property type="entry name" value="HTHLYSR"/>
</dbReference>
<evidence type="ECO:0000256" key="2">
    <source>
        <dbReference type="ARBA" id="ARBA00023015"/>
    </source>
</evidence>
<gene>
    <name evidence="6" type="ORF">GCM10011320_33530</name>
</gene>
<dbReference type="GO" id="GO:0032993">
    <property type="term" value="C:protein-DNA complex"/>
    <property type="evidence" value="ECO:0007669"/>
    <property type="project" value="TreeGrafter"/>
</dbReference>
<protein>
    <submittedName>
        <fullName evidence="6">LysR family transcriptional regulator</fullName>
    </submittedName>
</protein>
<evidence type="ECO:0000256" key="4">
    <source>
        <dbReference type="ARBA" id="ARBA00023163"/>
    </source>
</evidence>
<keyword evidence="4" id="KW-0804">Transcription</keyword>
<comment type="similarity">
    <text evidence="1">Belongs to the LysR transcriptional regulatory family.</text>
</comment>
<dbReference type="SUPFAM" id="SSF46785">
    <property type="entry name" value="Winged helix' DNA-binding domain"/>
    <property type="match status" value="1"/>
</dbReference>
<sequence>MNLLRLRSFLTLSEAGGFRRAAELLGLSQPALTRQIQVLEAEFGAPLVRRGRQPVTLTEAGRFLAQHAGRLLAEAAFLRQEVQRLDGGRDPTLCVGVLQSLLEGVFSTALVGWRRDWPGVPLRVLGFRSEPIMAEIIDGRQHLGFVGTAPTDPRLVWRPMVEDVFVAVLPPHHRLAREGAALELAALAAEGLVLPPPGFGLRDTVDMAFAALGLMPRVTAELEGIGAIVALVQAGLGPSVLPASAVSGGAGFVLRQLAGLAPRRELGAVWHAGRHHDAVLEALVNAVQNAATTAQILPTYG</sequence>
<dbReference type="InterPro" id="IPR036388">
    <property type="entry name" value="WH-like_DNA-bd_sf"/>
</dbReference>
<reference evidence="6" key="2">
    <citation type="submission" date="2020-09" db="EMBL/GenBank/DDBJ databases">
        <authorList>
            <person name="Sun Q."/>
            <person name="Zhou Y."/>
        </authorList>
    </citation>
    <scope>NUCLEOTIDE SEQUENCE</scope>
    <source>
        <strain evidence="6">CGMCC 1.3617</strain>
    </source>
</reference>
<dbReference type="Proteomes" id="UP000661507">
    <property type="component" value="Unassembled WGS sequence"/>
</dbReference>
<keyword evidence="3" id="KW-0238">DNA-binding</keyword>
<dbReference type="Gene3D" id="1.10.10.10">
    <property type="entry name" value="Winged helix-like DNA-binding domain superfamily/Winged helix DNA-binding domain"/>
    <property type="match status" value="1"/>
</dbReference>
<dbReference type="GO" id="GO:0003700">
    <property type="term" value="F:DNA-binding transcription factor activity"/>
    <property type="evidence" value="ECO:0007669"/>
    <property type="project" value="InterPro"/>
</dbReference>
<organism evidence="6 7">
    <name type="scientific">Neoroseomonas lacus</name>
    <dbReference type="NCBI Taxonomy" id="287609"/>
    <lineage>
        <taxon>Bacteria</taxon>
        <taxon>Pseudomonadati</taxon>
        <taxon>Pseudomonadota</taxon>
        <taxon>Alphaproteobacteria</taxon>
        <taxon>Acetobacterales</taxon>
        <taxon>Acetobacteraceae</taxon>
        <taxon>Neoroseomonas</taxon>
    </lineage>
</organism>
<evidence type="ECO:0000256" key="1">
    <source>
        <dbReference type="ARBA" id="ARBA00009437"/>
    </source>
</evidence>
<feature type="domain" description="HTH lysR-type" evidence="5">
    <location>
        <begin position="1"/>
        <end position="58"/>
    </location>
</feature>
<accession>A0A917KQP0</accession>
<evidence type="ECO:0000313" key="6">
    <source>
        <dbReference type="EMBL" id="GGJ23482.1"/>
    </source>
</evidence>
<proteinExistence type="inferred from homology"/>
<evidence type="ECO:0000259" key="5">
    <source>
        <dbReference type="PROSITE" id="PS50931"/>
    </source>
</evidence>
<name>A0A917KQP0_9PROT</name>
<dbReference type="CDD" id="cd05466">
    <property type="entry name" value="PBP2_LTTR_substrate"/>
    <property type="match status" value="1"/>
</dbReference>
<evidence type="ECO:0000256" key="3">
    <source>
        <dbReference type="ARBA" id="ARBA00023125"/>
    </source>
</evidence>
<dbReference type="Gene3D" id="3.40.190.290">
    <property type="match status" value="1"/>
</dbReference>
<dbReference type="AlphaFoldDB" id="A0A917KQP0"/>
<dbReference type="SUPFAM" id="SSF53850">
    <property type="entry name" value="Periplasmic binding protein-like II"/>
    <property type="match status" value="1"/>
</dbReference>
<dbReference type="GO" id="GO:0003677">
    <property type="term" value="F:DNA binding"/>
    <property type="evidence" value="ECO:0007669"/>
    <property type="project" value="UniProtKB-KW"/>
</dbReference>
<evidence type="ECO:0000313" key="7">
    <source>
        <dbReference type="Proteomes" id="UP000661507"/>
    </source>
</evidence>
<dbReference type="PANTHER" id="PTHR30346:SF28">
    <property type="entry name" value="HTH-TYPE TRANSCRIPTIONAL REGULATOR CYNR"/>
    <property type="match status" value="1"/>
</dbReference>
<reference evidence="6" key="1">
    <citation type="journal article" date="2014" name="Int. J. Syst. Evol. Microbiol.">
        <title>Complete genome sequence of Corynebacterium casei LMG S-19264T (=DSM 44701T), isolated from a smear-ripened cheese.</title>
        <authorList>
            <consortium name="US DOE Joint Genome Institute (JGI-PGF)"/>
            <person name="Walter F."/>
            <person name="Albersmeier A."/>
            <person name="Kalinowski J."/>
            <person name="Ruckert C."/>
        </authorList>
    </citation>
    <scope>NUCLEOTIDE SEQUENCE</scope>
    <source>
        <strain evidence="6">CGMCC 1.3617</strain>
    </source>
</reference>
<dbReference type="Pfam" id="PF00126">
    <property type="entry name" value="HTH_1"/>
    <property type="match status" value="1"/>
</dbReference>
<dbReference type="InterPro" id="IPR036390">
    <property type="entry name" value="WH_DNA-bd_sf"/>
</dbReference>
<dbReference type="RefSeq" id="WP_188968615.1">
    <property type="nucleotide sequence ID" value="NZ_BMKW01000008.1"/>
</dbReference>
<dbReference type="InterPro" id="IPR000847">
    <property type="entry name" value="LysR_HTH_N"/>
</dbReference>
<dbReference type="FunFam" id="1.10.10.10:FF:000001">
    <property type="entry name" value="LysR family transcriptional regulator"/>
    <property type="match status" value="1"/>
</dbReference>
<comment type="caution">
    <text evidence="6">The sequence shown here is derived from an EMBL/GenBank/DDBJ whole genome shotgun (WGS) entry which is preliminary data.</text>
</comment>
<keyword evidence="2" id="KW-0805">Transcription regulation</keyword>
<dbReference type="InterPro" id="IPR005119">
    <property type="entry name" value="LysR_subst-bd"/>
</dbReference>
<keyword evidence="7" id="KW-1185">Reference proteome</keyword>
<dbReference type="Pfam" id="PF03466">
    <property type="entry name" value="LysR_substrate"/>
    <property type="match status" value="1"/>
</dbReference>